<organism evidence="3">
    <name type="scientific">Siphoviridae sp. cts9W16</name>
    <dbReference type="NCBI Taxonomy" id="2823603"/>
    <lineage>
        <taxon>Viruses</taxon>
        <taxon>Duplodnaviria</taxon>
        <taxon>Heunggongvirae</taxon>
        <taxon>Uroviricota</taxon>
        <taxon>Caudoviricetes</taxon>
    </lineage>
</organism>
<feature type="coiled-coil region" evidence="1">
    <location>
        <begin position="123"/>
        <end position="171"/>
    </location>
</feature>
<reference evidence="3" key="1">
    <citation type="journal article" date="2021" name="Proc. Natl. Acad. Sci. U.S.A.">
        <title>A Catalog of Tens of Thousands of Viruses from Human Metagenomes Reveals Hidden Associations with Chronic Diseases.</title>
        <authorList>
            <person name="Tisza M.J."/>
            <person name="Buck C.B."/>
        </authorList>
    </citation>
    <scope>NUCLEOTIDE SEQUENCE</scope>
    <source>
        <strain evidence="3">Cts9W16</strain>
    </source>
</reference>
<name>A0A8S5L6S1_9CAUD</name>
<evidence type="ECO:0000256" key="1">
    <source>
        <dbReference type="SAM" id="Coils"/>
    </source>
</evidence>
<proteinExistence type="predicted"/>
<sequence length="177" mass="20993">MEFNMQILKAPFFGTEIVVVEYDNKPYVPMKPICENIGLSWHAQFERLQRKEVLNATVRMIRMAAEDGKDREMVCLPLHYLNGWLFGIDANRVKPELKEKLIRYQKECYEVLWDYWTTGTARRDEIQERLNRLLENESKSRANGSIAGKLLNQRKQEKAHFEVELARLKQMDLFLDI</sequence>
<evidence type="ECO:0000259" key="2">
    <source>
        <dbReference type="Pfam" id="PF10547"/>
    </source>
</evidence>
<dbReference type="EMBL" id="BK014644">
    <property type="protein sequence ID" value="DAD65468.1"/>
    <property type="molecule type" value="Genomic_DNA"/>
</dbReference>
<accession>A0A8S5L6S1</accession>
<dbReference type="PRINTS" id="PR01994">
    <property type="entry name" value="ANTIREPRESSR"/>
</dbReference>
<evidence type="ECO:0000313" key="3">
    <source>
        <dbReference type="EMBL" id="DAD65468.1"/>
    </source>
</evidence>
<dbReference type="InterPro" id="IPR018875">
    <property type="entry name" value="Antirepressor_Ant_N"/>
</dbReference>
<protein>
    <submittedName>
        <fullName evidence="3">Repressor domain protein</fullName>
    </submittedName>
</protein>
<dbReference type="Pfam" id="PF10547">
    <property type="entry name" value="P22_AR_N"/>
    <property type="match status" value="1"/>
</dbReference>
<feature type="domain" description="Antirepressor protein ant N-terminal" evidence="2">
    <location>
        <begin position="11"/>
        <end position="121"/>
    </location>
</feature>
<keyword evidence="1" id="KW-0175">Coiled coil</keyword>